<comment type="caution">
    <text evidence="2">The sequence shown here is derived from an EMBL/GenBank/DDBJ whole genome shotgun (WGS) entry which is preliminary data.</text>
</comment>
<evidence type="ECO:0000313" key="3">
    <source>
        <dbReference type="Proteomes" id="UP001415857"/>
    </source>
</evidence>
<gene>
    <name evidence="2" type="ORF">L1049_014276</name>
</gene>
<feature type="compositionally biased region" description="Basic and acidic residues" evidence="1">
    <location>
        <begin position="17"/>
        <end position="34"/>
    </location>
</feature>
<sequence length="168" mass="18931">MLTEPKLLAARPRRTSARAEGEERWVRSEEERRKALGTTRRVREERWVRSAATEEEERRLVKSERSGVGMDVIFAIFIGFGHGQPCVALRSGAPSEGHQTPLSFLSSPLVDPSPSTVGILNIDNPSCKAPPHPLPHDPVLEGDIEREDWRVKDKRRRKYLASFKISGP</sequence>
<evidence type="ECO:0000256" key="1">
    <source>
        <dbReference type="SAM" id="MobiDB-lite"/>
    </source>
</evidence>
<dbReference type="EMBL" id="JBBPBK010000008">
    <property type="protein sequence ID" value="KAK9280582.1"/>
    <property type="molecule type" value="Genomic_DNA"/>
</dbReference>
<accession>A0AAP0WV43</accession>
<dbReference type="AlphaFoldDB" id="A0AAP0WV43"/>
<reference evidence="2 3" key="1">
    <citation type="journal article" date="2024" name="Plant J.">
        <title>Genome sequences and population genomics reveal climatic adaptation and genomic divergence between two closely related sweetgum species.</title>
        <authorList>
            <person name="Xu W.Q."/>
            <person name="Ren C.Q."/>
            <person name="Zhang X.Y."/>
            <person name="Comes H.P."/>
            <person name="Liu X.H."/>
            <person name="Li Y.G."/>
            <person name="Kettle C.J."/>
            <person name="Jalonen R."/>
            <person name="Gaisberger H."/>
            <person name="Ma Y.Z."/>
            <person name="Qiu Y.X."/>
        </authorList>
    </citation>
    <scope>NUCLEOTIDE SEQUENCE [LARGE SCALE GENOMIC DNA]</scope>
    <source>
        <strain evidence="2">Hangzhou</strain>
    </source>
</reference>
<proteinExistence type="predicted"/>
<name>A0AAP0WV43_LIQFO</name>
<feature type="region of interest" description="Disordered" evidence="1">
    <location>
        <begin position="1"/>
        <end position="39"/>
    </location>
</feature>
<protein>
    <submittedName>
        <fullName evidence="2">Uncharacterized protein</fullName>
    </submittedName>
</protein>
<evidence type="ECO:0000313" key="2">
    <source>
        <dbReference type="EMBL" id="KAK9280582.1"/>
    </source>
</evidence>
<dbReference type="Proteomes" id="UP001415857">
    <property type="component" value="Unassembled WGS sequence"/>
</dbReference>
<organism evidence="2 3">
    <name type="scientific">Liquidambar formosana</name>
    <name type="common">Formosan gum</name>
    <dbReference type="NCBI Taxonomy" id="63359"/>
    <lineage>
        <taxon>Eukaryota</taxon>
        <taxon>Viridiplantae</taxon>
        <taxon>Streptophyta</taxon>
        <taxon>Embryophyta</taxon>
        <taxon>Tracheophyta</taxon>
        <taxon>Spermatophyta</taxon>
        <taxon>Magnoliopsida</taxon>
        <taxon>eudicotyledons</taxon>
        <taxon>Gunneridae</taxon>
        <taxon>Pentapetalae</taxon>
        <taxon>Saxifragales</taxon>
        <taxon>Altingiaceae</taxon>
        <taxon>Liquidambar</taxon>
    </lineage>
</organism>
<keyword evidence="3" id="KW-1185">Reference proteome</keyword>